<dbReference type="RefSeq" id="WP_034249628.1">
    <property type="nucleotide sequence ID" value="NZ_CP123532.1"/>
</dbReference>
<gene>
    <name evidence="1" type="primary">trfA</name>
    <name evidence="1" type="ORF">QE258_26440</name>
</gene>
<evidence type="ECO:0000313" key="1">
    <source>
        <dbReference type="EMBL" id="WGM08851.1"/>
    </source>
</evidence>
<evidence type="ECO:0000313" key="2">
    <source>
        <dbReference type="Proteomes" id="UP001177592"/>
    </source>
</evidence>
<organism evidence="1 2">
    <name type="scientific">Arsenophonus nasoniae</name>
    <name type="common">son-killer infecting Nasonia vitripennis</name>
    <dbReference type="NCBI Taxonomy" id="638"/>
    <lineage>
        <taxon>Bacteria</taxon>
        <taxon>Pseudomonadati</taxon>
        <taxon>Pseudomonadota</taxon>
        <taxon>Gammaproteobacteria</taxon>
        <taxon>Enterobacterales</taxon>
        <taxon>Morganellaceae</taxon>
        <taxon>Arsenophonus</taxon>
    </lineage>
</organism>
<sequence length="289" mass="33080">MKNIWNKVDFIAKKIAENKDCCVNSCKENPSLITENNIKQEQIVESENEIYLPISIKNKAPVPNIILRSALFGLVAKGTRKYEKSVLKATVNGYEIKYTGEQLDQSDLDVWLECLQRCQESPLGNAVKFSSYDFLLSIRRNTGKTQYKWLDESLNRMKANAVQLSDKKYTYIGSLINEIYRDEETGLNCLVLNPKIVNCFGDAEWTGIVKALRLKLKGKPLTQWLHGFYSSHSKPVPIKVETLKRLCGSERGELRKFRYDLKKSLSELSNITGWNCIIDQTDKVIVSKK</sequence>
<dbReference type="Pfam" id="PF07042">
    <property type="entry name" value="TrfA"/>
    <property type="match status" value="1"/>
</dbReference>
<keyword evidence="2" id="KW-1185">Reference proteome</keyword>
<reference evidence="1" key="1">
    <citation type="submission" date="2023-04" db="EMBL/GenBank/DDBJ databases">
        <title>Genome dynamics across the evolutionary transition to endosymbiosis.</title>
        <authorList>
            <person name="Siozios S."/>
            <person name="Nadal-Jimenez P."/>
            <person name="Azagi T."/>
            <person name="Sprong H."/>
            <person name="Frost C.L."/>
            <person name="Parratt S.R."/>
            <person name="Taylor G."/>
            <person name="Brettell L."/>
            <person name="Lew K.C."/>
            <person name="Croft L."/>
            <person name="King K.C."/>
            <person name="Brockhurst M.A."/>
            <person name="Hypsa V."/>
            <person name="Novakova E."/>
            <person name="Darby A.C."/>
            <person name="Hurst G.D.D."/>
        </authorList>
    </citation>
    <scope>NUCLEOTIDE SEQUENCE</scope>
    <source>
        <strain evidence="1">ANv_CAN</strain>
        <plasmid evidence="1">paNv_CAN9</plasmid>
    </source>
</reference>
<dbReference type="Proteomes" id="UP001177592">
    <property type="component" value="Plasmid paNv_CAN9"/>
</dbReference>
<dbReference type="EMBL" id="CP123532">
    <property type="protein sequence ID" value="WGM08851.1"/>
    <property type="molecule type" value="Genomic_DNA"/>
</dbReference>
<accession>A0ABY8NWT0</accession>
<name>A0ABY8NWT0_9GAMM</name>
<dbReference type="InterPro" id="IPR010751">
    <property type="entry name" value="TrfA"/>
</dbReference>
<geneLocation type="plasmid" evidence="1 2">
    <name>paNv_CAN9</name>
</geneLocation>
<keyword evidence="1" id="KW-0614">Plasmid</keyword>
<protein>
    <submittedName>
        <fullName evidence="1">Plasmid replication initiator TrfA</fullName>
    </submittedName>
</protein>
<proteinExistence type="predicted"/>